<dbReference type="Gene3D" id="3.40.1190.20">
    <property type="match status" value="1"/>
</dbReference>
<dbReference type="AlphaFoldDB" id="A0A381XFE5"/>
<evidence type="ECO:0000259" key="5">
    <source>
        <dbReference type="Pfam" id="PF08543"/>
    </source>
</evidence>
<name>A0A381XFE5_9ZZZZ</name>
<dbReference type="FunFam" id="3.40.1190.20:FF:000003">
    <property type="entry name" value="Phosphomethylpyrimidine kinase ThiD"/>
    <property type="match status" value="1"/>
</dbReference>
<keyword evidence="2" id="KW-0547">Nucleotide-binding</keyword>
<evidence type="ECO:0000256" key="3">
    <source>
        <dbReference type="ARBA" id="ARBA00022777"/>
    </source>
</evidence>
<feature type="domain" description="Pyridoxamine kinase/Phosphomethylpyrimidine kinase" evidence="5">
    <location>
        <begin position="19"/>
        <end position="263"/>
    </location>
</feature>
<dbReference type="GO" id="GO:0005829">
    <property type="term" value="C:cytosol"/>
    <property type="evidence" value="ECO:0007669"/>
    <property type="project" value="TreeGrafter"/>
</dbReference>
<organism evidence="6">
    <name type="scientific">marine metagenome</name>
    <dbReference type="NCBI Taxonomy" id="408172"/>
    <lineage>
        <taxon>unclassified sequences</taxon>
        <taxon>metagenomes</taxon>
        <taxon>ecological metagenomes</taxon>
    </lineage>
</organism>
<dbReference type="Pfam" id="PF08543">
    <property type="entry name" value="Phos_pyr_kin"/>
    <property type="match status" value="1"/>
</dbReference>
<dbReference type="GO" id="GO:0009228">
    <property type="term" value="P:thiamine biosynthetic process"/>
    <property type="evidence" value="ECO:0007669"/>
    <property type="project" value="InterPro"/>
</dbReference>
<keyword evidence="3" id="KW-0418">Kinase</keyword>
<keyword evidence="4" id="KW-0067">ATP-binding</keyword>
<dbReference type="NCBIfam" id="TIGR00097">
    <property type="entry name" value="HMP-P_kinase"/>
    <property type="match status" value="1"/>
</dbReference>
<keyword evidence="1" id="KW-0808">Transferase</keyword>
<gene>
    <name evidence="6" type="ORF">METZ01_LOCUS116282</name>
</gene>
<feature type="non-terminal residue" evidence="6">
    <location>
        <position position="1"/>
    </location>
</feature>
<dbReference type="PANTHER" id="PTHR20858">
    <property type="entry name" value="PHOSPHOMETHYLPYRIMIDINE KINASE"/>
    <property type="match status" value="1"/>
</dbReference>
<protein>
    <recommendedName>
        <fullName evidence="5">Pyridoxamine kinase/Phosphomethylpyrimidine kinase domain-containing protein</fullName>
    </recommendedName>
</protein>
<dbReference type="SUPFAM" id="SSF53613">
    <property type="entry name" value="Ribokinase-like"/>
    <property type="match status" value="1"/>
</dbReference>
<reference evidence="6" key="1">
    <citation type="submission" date="2018-05" db="EMBL/GenBank/DDBJ databases">
        <authorList>
            <person name="Lanie J.A."/>
            <person name="Ng W.-L."/>
            <person name="Kazmierczak K.M."/>
            <person name="Andrzejewski T.M."/>
            <person name="Davidsen T.M."/>
            <person name="Wayne K.J."/>
            <person name="Tettelin H."/>
            <person name="Glass J.I."/>
            <person name="Rusch D."/>
            <person name="Podicherti R."/>
            <person name="Tsui H.-C.T."/>
            <person name="Winkler M.E."/>
        </authorList>
    </citation>
    <scope>NUCLEOTIDE SEQUENCE</scope>
</reference>
<evidence type="ECO:0000256" key="4">
    <source>
        <dbReference type="ARBA" id="ARBA00022840"/>
    </source>
</evidence>
<dbReference type="InterPro" id="IPR029056">
    <property type="entry name" value="Ribokinase-like"/>
</dbReference>
<accession>A0A381XFE5</accession>
<dbReference type="GO" id="GO:0008972">
    <property type="term" value="F:phosphomethylpyrimidine kinase activity"/>
    <property type="evidence" value="ECO:0007669"/>
    <property type="project" value="InterPro"/>
</dbReference>
<dbReference type="GO" id="GO:0008902">
    <property type="term" value="F:hydroxymethylpyrimidine kinase activity"/>
    <property type="evidence" value="ECO:0007669"/>
    <property type="project" value="TreeGrafter"/>
</dbReference>
<dbReference type="InterPro" id="IPR013749">
    <property type="entry name" value="PM/HMP-P_kinase-1"/>
</dbReference>
<dbReference type="InterPro" id="IPR004399">
    <property type="entry name" value="HMP/HMP-P_kinase_dom"/>
</dbReference>
<dbReference type="EMBL" id="UINC01014973">
    <property type="protein sequence ID" value="SVA63428.1"/>
    <property type="molecule type" value="Genomic_DNA"/>
</dbReference>
<evidence type="ECO:0000313" key="6">
    <source>
        <dbReference type="EMBL" id="SVA63428.1"/>
    </source>
</evidence>
<dbReference type="PANTHER" id="PTHR20858:SF17">
    <property type="entry name" value="HYDROXYMETHYLPYRIMIDINE_PHOSPHOMETHYLPYRIMIDINE KINASE THI20-RELATED"/>
    <property type="match status" value="1"/>
</dbReference>
<dbReference type="CDD" id="cd01169">
    <property type="entry name" value="HMPP_kinase"/>
    <property type="match status" value="1"/>
</dbReference>
<evidence type="ECO:0000256" key="1">
    <source>
        <dbReference type="ARBA" id="ARBA00022679"/>
    </source>
</evidence>
<evidence type="ECO:0000256" key="2">
    <source>
        <dbReference type="ARBA" id="ARBA00022741"/>
    </source>
</evidence>
<dbReference type="GO" id="GO:0005524">
    <property type="term" value="F:ATP binding"/>
    <property type="evidence" value="ECO:0007669"/>
    <property type="project" value="UniProtKB-KW"/>
</dbReference>
<sequence>KISKKVKPKSKVLIIAGSDSSGGAGIQADIKTVTALGSYAMTAITAVTAQNTKGVKKIISIPSAIVQKQITMILDDIGTHAVKIGMLHNAGIIKSVYKILKKYKSKNVVLDPVMIAKGGAKLISNSSIKHLKKLLLPLCTLVTPNIPEAEVLTGYSISSKEDMIKAAKKILNMGSKNVLLKGGHSKSKMIFDILASKKEIKIFSKRKIRTKNTHGTGCTLSSALATCLSQKKNVIKSCKISLRYVDKAIASAPGYGKGFGPLNHLVSFNLRNINV</sequence>
<proteinExistence type="predicted"/>